<evidence type="ECO:0000313" key="1">
    <source>
        <dbReference type="EMBL" id="MFM9327895.1"/>
    </source>
</evidence>
<organism evidence="1 2">
    <name type="scientific">Paenibacillus mesotrionivorans</name>
    <dbReference type="NCBI Taxonomy" id="3160968"/>
    <lineage>
        <taxon>Bacteria</taxon>
        <taxon>Bacillati</taxon>
        <taxon>Bacillota</taxon>
        <taxon>Bacilli</taxon>
        <taxon>Bacillales</taxon>
        <taxon>Paenibacillaceae</taxon>
        <taxon>Paenibacillus</taxon>
    </lineage>
</organism>
<dbReference type="EMBL" id="JBJURJ010000003">
    <property type="protein sequence ID" value="MFM9327895.1"/>
    <property type="molecule type" value="Genomic_DNA"/>
</dbReference>
<gene>
    <name evidence="1" type="ORF">ACI1P1_06205</name>
</gene>
<sequence>MSKYSLRLLSYSLVLGMLPAVLIGFVSHSMASGDIEKKVKEVNMEWLAQTQMRVEQMLKSIEKSATQFANSSLVKASMNTAYSNSDFESVRELSKELYNLQSGDAVITQAYLVNFNRNWVLNLNVLKPLEHFEDNQEFARYAKEPKSILWYTGMAPSNGDEFADSVESITLVHKIPILPQTDKPQGLLVIRIVASEINEALASSNISNRNYILDRNGADVLASGTEENRYAAVSLAVEQRLKTAQDERQGQGLFNTKLDGEEIAVLYRTSTYNSWTYVSVVSIGELKKETAKIAQLTFLVCAFILLIVVAAALYGSRRMYKPIGNLLEVASRLGSSGQEHQGQPKKDELEYIKNSMQSLAVSRDRVEQQMLGQASHLKEFFVLKLFTGQMTENDYLFRSSREGFPTGWRWLGVLALQIDNLQETRYSEEDRELLLYAISNIAQEVLPASMRFPPITINQSQVTLLAAEQEDREEVRRLFYEAAEGIKRYADQVLQLKVSIGISNPYGQLTDTVKAFGESLTALKARINLGPEIIVHYGDIENNPGTDHYENSHLKVLEERLVYAIKELQPKSASTVFQQYLNALLYKEGHLEKHQILLVQLASRLIQLVQEQGISLQKVWGDEGVMERLFHLQTREEIIHWFDFKLFGPMIKALSEKSESQYIKIADKLVQMIQEQYDRDITLESCSQILNYHPVYLSRIFKQEIGIPFSEYLTDYRMKMAKAMLETTDLKISEISERLHYNNVSSFIRSYKKMYHLTPGQYRDKILKEKLE</sequence>
<name>A0ACC7NV33_9BACL</name>
<comment type="caution">
    <text evidence="1">The sequence shown here is derived from an EMBL/GenBank/DDBJ whole genome shotgun (WGS) entry which is preliminary data.</text>
</comment>
<evidence type="ECO:0000313" key="2">
    <source>
        <dbReference type="Proteomes" id="UP001631969"/>
    </source>
</evidence>
<protein>
    <submittedName>
        <fullName evidence="1">AraC family transcriptional regulator</fullName>
    </submittedName>
</protein>
<keyword evidence="2" id="KW-1185">Reference proteome</keyword>
<reference evidence="1" key="1">
    <citation type="submission" date="2024-12" db="EMBL/GenBank/DDBJ databases">
        <authorList>
            <person name="Wu N."/>
        </authorList>
    </citation>
    <scope>NUCLEOTIDE SEQUENCE</scope>
    <source>
        <strain evidence="1">P15</strain>
    </source>
</reference>
<accession>A0ACC7NV33</accession>
<dbReference type="Proteomes" id="UP001631969">
    <property type="component" value="Unassembled WGS sequence"/>
</dbReference>
<proteinExistence type="predicted"/>